<dbReference type="Proteomes" id="UP000254866">
    <property type="component" value="Unassembled WGS sequence"/>
</dbReference>
<organism evidence="2 3">
    <name type="scientific">Venustampulla echinocandica</name>
    <dbReference type="NCBI Taxonomy" id="2656787"/>
    <lineage>
        <taxon>Eukaryota</taxon>
        <taxon>Fungi</taxon>
        <taxon>Dikarya</taxon>
        <taxon>Ascomycota</taxon>
        <taxon>Pezizomycotina</taxon>
        <taxon>Leotiomycetes</taxon>
        <taxon>Helotiales</taxon>
        <taxon>Pleuroascaceae</taxon>
        <taxon>Venustampulla</taxon>
    </lineage>
</organism>
<dbReference type="RefSeq" id="XP_031870195.1">
    <property type="nucleotide sequence ID" value="XM_032013595.1"/>
</dbReference>
<dbReference type="OrthoDB" id="4500473at2759"/>
<proteinExistence type="predicted"/>
<protein>
    <submittedName>
        <fullName evidence="2">Uncharacterized protein</fullName>
    </submittedName>
</protein>
<dbReference type="EMBL" id="NPIC01000003">
    <property type="protein sequence ID" value="RDL37539.1"/>
    <property type="molecule type" value="Genomic_DNA"/>
</dbReference>
<name>A0A370TPU5_9HELO</name>
<dbReference type="STRING" id="2656787.A0A370TPU5"/>
<dbReference type="GeneID" id="43597821"/>
<dbReference type="AlphaFoldDB" id="A0A370TPU5"/>
<evidence type="ECO:0000313" key="2">
    <source>
        <dbReference type="EMBL" id="RDL37539.1"/>
    </source>
</evidence>
<comment type="caution">
    <text evidence="2">The sequence shown here is derived from an EMBL/GenBank/DDBJ whole genome shotgun (WGS) entry which is preliminary data.</text>
</comment>
<accession>A0A370TPU5</accession>
<feature type="region of interest" description="Disordered" evidence="1">
    <location>
        <begin position="229"/>
        <end position="251"/>
    </location>
</feature>
<evidence type="ECO:0000313" key="3">
    <source>
        <dbReference type="Proteomes" id="UP000254866"/>
    </source>
</evidence>
<evidence type="ECO:0000256" key="1">
    <source>
        <dbReference type="SAM" id="MobiDB-lite"/>
    </source>
</evidence>
<reference evidence="2 3" key="1">
    <citation type="journal article" date="2018" name="IMA Fungus">
        <title>IMA Genome-F 9: Draft genome sequence of Annulohypoxylon stygium, Aspergillus mulundensis, Berkeleyomyces basicola (syn. Thielaviopsis basicola), Ceratocystis smalleyi, two Cercospora beticola strains, Coleophoma cylindrospora, Fusarium fracticaudum, Phialophora cf. hyalina, and Morchella septimelata.</title>
        <authorList>
            <person name="Wingfield B.D."/>
            <person name="Bills G.F."/>
            <person name="Dong Y."/>
            <person name="Huang W."/>
            <person name="Nel W.J."/>
            <person name="Swalarsk-Parry B.S."/>
            <person name="Vaghefi N."/>
            <person name="Wilken P.M."/>
            <person name="An Z."/>
            <person name="de Beer Z.W."/>
            <person name="De Vos L."/>
            <person name="Chen L."/>
            <person name="Duong T.A."/>
            <person name="Gao Y."/>
            <person name="Hammerbacher A."/>
            <person name="Kikkert J.R."/>
            <person name="Li Y."/>
            <person name="Li H."/>
            <person name="Li K."/>
            <person name="Li Q."/>
            <person name="Liu X."/>
            <person name="Ma X."/>
            <person name="Naidoo K."/>
            <person name="Pethybridge S.J."/>
            <person name="Sun J."/>
            <person name="Steenkamp E.T."/>
            <person name="van der Nest M.A."/>
            <person name="van Wyk S."/>
            <person name="Wingfield M.J."/>
            <person name="Xiong C."/>
            <person name="Yue Q."/>
            <person name="Zhang X."/>
        </authorList>
    </citation>
    <scope>NUCLEOTIDE SEQUENCE [LARGE SCALE GENOMIC DNA]</scope>
    <source>
        <strain evidence="2 3">BP 5553</strain>
    </source>
</reference>
<keyword evidence="3" id="KW-1185">Reference proteome</keyword>
<gene>
    <name evidence="2" type="ORF">BP5553_04972</name>
</gene>
<feature type="compositionally biased region" description="Acidic residues" evidence="1">
    <location>
        <begin position="241"/>
        <end position="251"/>
    </location>
</feature>
<sequence length="300" mass="32970">MPKLPKTWILLRSTEYQPNGCLSLGQILLKPFEPSLPLLPEGPLPIPPSLIERSHQSFSRISSSSSLSGSFGFWASIDLLPVQAELSGTRSASESWNWSFDRLESETIVPRLVDVQAAMKREEIVRQINHRKFDFRKRLYMVTGIRVARGAKLSQSSSKSVGIDAKAGLDLVNLIGAPIAAGPKAGVKRGKDYETSFEGASDFVFAYRVCEVYYGKDVYVKPYNKGDTLGVHGGMETQESSNDEDEDEDEEEHCIIVEKIGASEYKGAGVAHQSFQLPADGSDAEEEELLVANGRVEGQV</sequence>